<organism evidence="5">
    <name type="scientific">Aceria tosichella</name>
    <name type="common">wheat curl mite</name>
    <dbReference type="NCBI Taxonomy" id="561515"/>
    <lineage>
        <taxon>Eukaryota</taxon>
        <taxon>Metazoa</taxon>
        <taxon>Ecdysozoa</taxon>
        <taxon>Arthropoda</taxon>
        <taxon>Chelicerata</taxon>
        <taxon>Arachnida</taxon>
        <taxon>Acari</taxon>
        <taxon>Acariformes</taxon>
        <taxon>Trombidiformes</taxon>
        <taxon>Prostigmata</taxon>
        <taxon>Eupodina</taxon>
        <taxon>Eriophyoidea</taxon>
        <taxon>Eriophyidae</taxon>
        <taxon>Eriophyinae</taxon>
        <taxon>Aceriini</taxon>
        <taxon>Aceria</taxon>
    </lineage>
</organism>
<sequence length="222" mass="25554">MPLIIVTGLPCSGKSTTSKILLEYIKKRLLEENNTLKARIVTDDDSLNWDGRDSIFGSIAKEKDLRSSLRSEAARYVNLNQIVILDAPAYIKGFRYELHCMAKEAKTQYCVVELLVNKDLCWLRNQKRMEQRQDARLSDPDAPDPGYQRGTFDALLMRYEKCEENNRWDSPLFRVTEPAEEIDESILEKVFDAITKDQPLVPNKSTTQLMSTTTIYKPVKRS</sequence>
<evidence type="ECO:0000256" key="3">
    <source>
        <dbReference type="ARBA" id="ARBA00025768"/>
    </source>
</evidence>
<dbReference type="GO" id="GO:0005524">
    <property type="term" value="F:ATP binding"/>
    <property type="evidence" value="ECO:0007669"/>
    <property type="project" value="UniProtKB-KW"/>
</dbReference>
<evidence type="ECO:0000256" key="1">
    <source>
        <dbReference type="ARBA" id="ARBA00022741"/>
    </source>
</evidence>
<protein>
    <recommendedName>
        <fullName evidence="4">Protein KTI12 homolog</fullName>
    </recommendedName>
</protein>
<keyword evidence="2" id="KW-0067">ATP-binding</keyword>
<dbReference type="EMBL" id="GGYP01000396">
    <property type="protein sequence ID" value="MDE45167.1"/>
    <property type="molecule type" value="Transcribed_RNA"/>
</dbReference>
<dbReference type="PANTHER" id="PTHR12435">
    <property type="match status" value="1"/>
</dbReference>
<dbReference type="InterPro" id="IPR013641">
    <property type="entry name" value="KTI12/PSTK"/>
</dbReference>
<evidence type="ECO:0000313" key="5">
    <source>
        <dbReference type="EMBL" id="MDE45167.1"/>
    </source>
</evidence>
<evidence type="ECO:0000256" key="4">
    <source>
        <dbReference type="ARBA" id="ARBA00026170"/>
    </source>
</evidence>
<name>A0A6G1S4S5_9ACAR</name>
<reference evidence="5" key="1">
    <citation type="submission" date="2018-10" db="EMBL/GenBank/DDBJ databases">
        <title>Transcriptome assembly of Aceria tosichella (Wheat curl mite) Type 2.</title>
        <authorList>
            <person name="Scully E.D."/>
            <person name="Geib S.M."/>
            <person name="Palmer N.A."/>
            <person name="Gupta A.K."/>
            <person name="Sarath G."/>
            <person name="Tatineni S."/>
        </authorList>
    </citation>
    <scope>NUCLEOTIDE SEQUENCE</scope>
    <source>
        <strain evidence="5">LincolnNE</strain>
    </source>
</reference>
<keyword evidence="1" id="KW-0547">Nucleotide-binding</keyword>
<dbReference type="SUPFAM" id="SSF52540">
    <property type="entry name" value="P-loop containing nucleoside triphosphate hydrolases"/>
    <property type="match status" value="1"/>
</dbReference>
<dbReference type="InterPro" id="IPR027417">
    <property type="entry name" value="P-loop_NTPase"/>
</dbReference>
<proteinExistence type="inferred from homology"/>
<comment type="similarity">
    <text evidence="3">Belongs to the KTI12 family.</text>
</comment>
<gene>
    <name evidence="5" type="primary">kti12</name>
    <name evidence="5" type="ORF">g.8432</name>
</gene>
<dbReference type="AlphaFoldDB" id="A0A6G1S4S5"/>
<accession>A0A6G1S4S5</accession>
<evidence type="ECO:0000256" key="2">
    <source>
        <dbReference type="ARBA" id="ARBA00022840"/>
    </source>
</evidence>
<dbReference type="Gene3D" id="3.40.50.300">
    <property type="entry name" value="P-loop containing nucleotide triphosphate hydrolases"/>
    <property type="match status" value="1"/>
</dbReference>
<dbReference type="Pfam" id="PF08433">
    <property type="entry name" value="KTI12"/>
    <property type="match status" value="1"/>
</dbReference>